<accession>A0A8H8WR95</accession>
<dbReference type="AlphaFoldDB" id="A0A8H8WR95"/>
<evidence type="ECO:0000256" key="1">
    <source>
        <dbReference type="SAM" id="MobiDB-lite"/>
    </source>
</evidence>
<feature type="compositionally biased region" description="Basic and acidic residues" evidence="1">
    <location>
        <begin position="77"/>
        <end position="96"/>
    </location>
</feature>
<evidence type="ECO:0000313" key="3">
    <source>
        <dbReference type="Proteomes" id="UP000663508"/>
    </source>
</evidence>
<feature type="region of interest" description="Disordered" evidence="1">
    <location>
        <begin position="27"/>
        <end position="46"/>
    </location>
</feature>
<name>A0A8H8WR95_9HYPH</name>
<feature type="region of interest" description="Disordered" evidence="1">
    <location>
        <begin position="61"/>
        <end position="113"/>
    </location>
</feature>
<dbReference type="EMBL" id="AP024145">
    <property type="protein sequence ID" value="BCM82873.1"/>
    <property type="molecule type" value="Genomic_DNA"/>
</dbReference>
<dbReference type="KEGG" id="mind:mvi_13340"/>
<feature type="compositionally biased region" description="Low complexity" evidence="1">
    <location>
        <begin position="61"/>
        <end position="76"/>
    </location>
</feature>
<organism evidence="2 3">
    <name type="scientific">Methylobacterium indicum</name>
    <dbReference type="NCBI Taxonomy" id="1775910"/>
    <lineage>
        <taxon>Bacteria</taxon>
        <taxon>Pseudomonadati</taxon>
        <taxon>Pseudomonadota</taxon>
        <taxon>Alphaproteobacteria</taxon>
        <taxon>Hyphomicrobiales</taxon>
        <taxon>Methylobacteriaceae</taxon>
        <taxon>Methylobacterium</taxon>
    </lineage>
</organism>
<protein>
    <submittedName>
        <fullName evidence="2">Uncharacterized protein</fullName>
    </submittedName>
</protein>
<evidence type="ECO:0000313" key="2">
    <source>
        <dbReference type="EMBL" id="BCM82873.1"/>
    </source>
</evidence>
<reference evidence="2" key="1">
    <citation type="submission" date="2020-11" db="EMBL/GenBank/DDBJ databases">
        <title>Complete genome sequence of a novel pathogenic Methylobacterium strain isolated from rice in Vietnam.</title>
        <authorList>
            <person name="Lai K."/>
            <person name="Okazaki S."/>
            <person name="Higashi K."/>
            <person name="Mori H."/>
            <person name="Toyoda A."/>
            <person name="Kurokawa K."/>
        </authorList>
    </citation>
    <scope>NUCLEOTIDE SEQUENCE</scope>
    <source>
        <strain evidence="2">VL1</strain>
    </source>
</reference>
<proteinExistence type="predicted"/>
<gene>
    <name evidence="2" type="ORF">mvi_13340</name>
</gene>
<dbReference type="Proteomes" id="UP000663508">
    <property type="component" value="Chromosome"/>
</dbReference>
<sequence>MAEELALGEVGLGRAAGDAVLQELQRAHQLDRQPAGRHRQGLDRLGRLAVAAPPAMSATAAAMRVGGRRAVPVAAGTRRERGRGEPGQKDTGRREGPQAPHSGSPRTRISMRRFSAAFGSAVLRGARSA</sequence>